<dbReference type="STRING" id="505317.OA57_11765"/>
<keyword evidence="2 4" id="KW-0963">Cytoplasm</keyword>
<evidence type="ECO:0000256" key="3">
    <source>
        <dbReference type="ARBA" id="ARBA00023186"/>
    </source>
</evidence>
<organism evidence="5 6">
    <name type="scientific">Chelonobacter oris</name>
    <dbReference type="NCBI Taxonomy" id="505317"/>
    <lineage>
        <taxon>Bacteria</taxon>
        <taxon>Pseudomonadati</taxon>
        <taxon>Pseudomonadota</taxon>
        <taxon>Gammaproteobacteria</taxon>
        <taxon>Pasteurellales</taxon>
        <taxon>Pasteurellaceae</taxon>
        <taxon>Chelonobacter</taxon>
    </lineage>
</organism>
<dbReference type="GO" id="GO:0005737">
    <property type="term" value="C:cytoplasm"/>
    <property type="evidence" value="ECO:0007669"/>
    <property type="project" value="UniProtKB-SubCell"/>
</dbReference>
<comment type="subunit">
    <text evidence="4">Interacts with the cytoplasmic NapA precursor.</text>
</comment>
<dbReference type="RefSeq" id="WP_034618118.1">
    <property type="nucleotide sequence ID" value="NZ_JSUM01000025.1"/>
</dbReference>
<gene>
    <name evidence="4" type="primary">napD</name>
    <name evidence="5" type="ORF">OA57_11765</name>
</gene>
<protein>
    <recommendedName>
        <fullName evidence="4">Chaperone NapD</fullName>
    </recommendedName>
    <alternativeName>
        <fullName evidence="4">NapA signal peptide-binding chaperone NapD</fullName>
    </alternativeName>
</protein>
<evidence type="ECO:0000256" key="4">
    <source>
        <dbReference type="HAMAP-Rule" id="MF_02200"/>
    </source>
</evidence>
<dbReference type="HAMAP" id="MF_02200">
    <property type="entry name" value="NapD"/>
    <property type="match status" value="1"/>
</dbReference>
<dbReference type="Gene3D" id="3.30.70.920">
    <property type="match status" value="1"/>
</dbReference>
<comment type="similarity">
    <text evidence="4">Belongs to the NapD family.</text>
</comment>
<sequence length="89" mass="9872">MNNSGRTNSTEWHVCGVVVQCRPQDIPTVKTALQQLELTEISAIDETAGKLVVVMESHNQGILLDRMEQARNISGVLALSLVYHQQDQN</sequence>
<comment type="caution">
    <text evidence="5">The sequence shown here is derived from an EMBL/GenBank/DDBJ whole genome shotgun (WGS) entry which is preliminary data.</text>
</comment>
<dbReference type="AlphaFoldDB" id="A0A0A3AJ19"/>
<evidence type="ECO:0000313" key="5">
    <source>
        <dbReference type="EMBL" id="KGQ69393.1"/>
    </source>
</evidence>
<dbReference type="GO" id="GO:0005048">
    <property type="term" value="F:signal sequence binding"/>
    <property type="evidence" value="ECO:0007669"/>
    <property type="project" value="UniProtKB-UniRule"/>
</dbReference>
<comment type="function">
    <text evidence="4">Chaperone for NapA, the catalytic subunit of the periplasmic nitrate reductase. It binds directly and specifically to the twin-arginine signal peptide of NapA, preventing premature interaction with the Tat translocase and premature export.</text>
</comment>
<dbReference type="GO" id="GO:0051224">
    <property type="term" value="P:negative regulation of protein transport"/>
    <property type="evidence" value="ECO:0007669"/>
    <property type="project" value="UniProtKB-UniRule"/>
</dbReference>
<accession>A0A0A3AJ19</accession>
<name>A0A0A3AJ19_9PAST</name>
<dbReference type="Proteomes" id="UP000030380">
    <property type="component" value="Unassembled WGS sequence"/>
</dbReference>
<dbReference type="PANTHER" id="PTHR38603:SF1">
    <property type="entry name" value="CHAPERONE NAPD"/>
    <property type="match status" value="1"/>
</dbReference>
<reference evidence="5 6" key="1">
    <citation type="submission" date="2014-11" db="EMBL/GenBank/DDBJ databases">
        <title>Draft genome sequence of Chelonobacter oris 1662T, associated with respiratory disease in Hermann's Tortoises.</title>
        <authorList>
            <person name="Kudirkiene E."/>
            <person name="Hansen M.J."/>
            <person name="Bojesen A.M."/>
        </authorList>
    </citation>
    <scope>NUCLEOTIDE SEQUENCE [LARGE SCALE GENOMIC DNA]</scope>
    <source>
        <strain evidence="5 6">1662</strain>
    </source>
</reference>
<dbReference type="EMBL" id="JSUM01000025">
    <property type="protein sequence ID" value="KGQ69393.1"/>
    <property type="molecule type" value="Genomic_DNA"/>
</dbReference>
<keyword evidence="6" id="KW-1185">Reference proteome</keyword>
<evidence type="ECO:0000313" key="6">
    <source>
        <dbReference type="Proteomes" id="UP000030380"/>
    </source>
</evidence>
<evidence type="ECO:0000256" key="1">
    <source>
        <dbReference type="ARBA" id="ARBA00004496"/>
    </source>
</evidence>
<evidence type="ECO:0000256" key="2">
    <source>
        <dbReference type="ARBA" id="ARBA00022490"/>
    </source>
</evidence>
<dbReference type="PANTHER" id="PTHR38603">
    <property type="entry name" value="CHAPERONE NAPD"/>
    <property type="match status" value="1"/>
</dbReference>
<dbReference type="OrthoDB" id="6455702at2"/>
<dbReference type="Pfam" id="PF03927">
    <property type="entry name" value="NapD"/>
    <property type="match status" value="1"/>
</dbReference>
<proteinExistence type="inferred from homology"/>
<keyword evidence="3 4" id="KW-0143">Chaperone</keyword>
<dbReference type="InterPro" id="IPR005623">
    <property type="entry name" value="Chaperone_NapD_NO3_reduct"/>
</dbReference>
<comment type="subcellular location">
    <subcellularLocation>
        <location evidence="1 4">Cytoplasm</location>
    </subcellularLocation>
</comment>